<dbReference type="PIRSF" id="PIRSF001430">
    <property type="entry name" value="tRNA_psdUrid_synth"/>
    <property type="match status" value="1"/>
</dbReference>
<feature type="compositionally biased region" description="Basic and acidic residues" evidence="6">
    <location>
        <begin position="281"/>
        <end position="302"/>
    </location>
</feature>
<dbReference type="Gene3D" id="3.30.70.580">
    <property type="entry name" value="Pseudouridine synthase I, catalytic domain, N-terminal subdomain"/>
    <property type="match status" value="1"/>
</dbReference>
<dbReference type="EC" id="5.4.99.12" evidence="4"/>
<feature type="domain" description="Pseudouridine synthase I TruA alpha/beta" evidence="7">
    <location>
        <begin position="8"/>
        <end position="116"/>
    </location>
</feature>
<name>A0ABT0QZY8_9MICO</name>
<dbReference type="GO" id="GO:0160147">
    <property type="term" value="F:tRNA pseudouridine(38-40) synthase activity"/>
    <property type="evidence" value="ECO:0007669"/>
    <property type="project" value="UniProtKB-EC"/>
</dbReference>
<comment type="caution">
    <text evidence="8">The sequence shown here is derived from an EMBL/GenBank/DDBJ whole genome shotgun (WGS) entry which is preliminary data.</text>
</comment>
<dbReference type="PANTHER" id="PTHR11142:SF0">
    <property type="entry name" value="TRNA PSEUDOURIDINE SYNTHASE-LIKE 1"/>
    <property type="match status" value="1"/>
</dbReference>
<dbReference type="NCBIfam" id="TIGR00071">
    <property type="entry name" value="hisT_truA"/>
    <property type="match status" value="1"/>
</dbReference>
<comment type="caution">
    <text evidence="4">Lacks conserved residue(s) required for the propagation of feature annotation.</text>
</comment>
<sequence>MRLRLDLAYDGTGFSGWAAQPGLRTVQGELEKGLARICRQEPSALRVVVAGRTDAGVHASGQVVHLDLEDAVWESMPGRSDRAPELAILDRLAGVLPSDIVVREARAVPPEFDARFSALSRTYRYRISDSVASRSPMRRDVVPHRRALDADAMHEAAQTLLGEHDFLSFCKPREGATTIRTLRAVRWERVDADPRLADAGLVVATVEADAFCHHMVRSIVGASVAVGEGRGRQGGKADAAWMAALVATPRRDAAGTAPMFAPGGLTLEHVGYPADDQLAARAEEARATRGETWVRPEPAPRA</sequence>
<dbReference type="CDD" id="cd02570">
    <property type="entry name" value="PseudoU_synth_EcTruA"/>
    <property type="match status" value="1"/>
</dbReference>
<comment type="function">
    <text evidence="4">Formation of pseudouridine at positions 38, 39 and 40 in the anticodon stem and loop of transfer RNAs.</text>
</comment>
<keyword evidence="9" id="KW-1185">Reference proteome</keyword>
<dbReference type="SUPFAM" id="SSF55120">
    <property type="entry name" value="Pseudouridine synthase"/>
    <property type="match status" value="1"/>
</dbReference>
<dbReference type="InterPro" id="IPR001406">
    <property type="entry name" value="PsdUridine_synth_TruA"/>
</dbReference>
<reference evidence="8" key="1">
    <citation type="submission" date="2022-02" db="EMBL/GenBank/DDBJ databases">
        <authorList>
            <person name="Lee M."/>
            <person name="Kim S.-J."/>
            <person name="Jung M.-Y."/>
        </authorList>
    </citation>
    <scope>NUCLEOTIDE SEQUENCE</scope>
    <source>
        <strain evidence="8">JHP9</strain>
    </source>
</reference>
<proteinExistence type="inferred from homology"/>
<evidence type="ECO:0000313" key="9">
    <source>
        <dbReference type="Proteomes" id="UP001203761"/>
    </source>
</evidence>
<dbReference type="InterPro" id="IPR020094">
    <property type="entry name" value="TruA/RsuA/RluB/E/F_N"/>
</dbReference>
<comment type="subunit">
    <text evidence="4">Homodimer.</text>
</comment>
<organism evidence="8 9">
    <name type="scientific">Brachybacterium equifaecis</name>
    <dbReference type="NCBI Taxonomy" id="2910770"/>
    <lineage>
        <taxon>Bacteria</taxon>
        <taxon>Bacillati</taxon>
        <taxon>Actinomycetota</taxon>
        <taxon>Actinomycetes</taxon>
        <taxon>Micrococcales</taxon>
        <taxon>Dermabacteraceae</taxon>
        <taxon>Brachybacterium</taxon>
    </lineage>
</organism>
<evidence type="ECO:0000256" key="4">
    <source>
        <dbReference type="HAMAP-Rule" id="MF_00171"/>
    </source>
</evidence>
<dbReference type="HAMAP" id="MF_00171">
    <property type="entry name" value="TruA"/>
    <property type="match status" value="1"/>
</dbReference>
<dbReference type="EMBL" id="JAKNCJ010000002">
    <property type="protein sequence ID" value="MCL6422753.1"/>
    <property type="molecule type" value="Genomic_DNA"/>
</dbReference>
<dbReference type="Pfam" id="PF01416">
    <property type="entry name" value="PseudoU_synth_1"/>
    <property type="match status" value="2"/>
</dbReference>
<protein>
    <recommendedName>
        <fullName evidence="4">tRNA pseudouridine synthase A</fullName>
        <ecNumber evidence="4">5.4.99.12</ecNumber>
    </recommendedName>
    <alternativeName>
        <fullName evidence="4">tRNA pseudouridine(38-40) synthase</fullName>
    </alternativeName>
    <alternativeName>
        <fullName evidence="4">tRNA pseudouridylate synthase I</fullName>
    </alternativeName>
    <alternativeName>
        <fullName evidence="4">tRNA-uridine isomerase I</fullName>
    </alternativeName>
</protein>
<feature type="active site" description="Nucleophile" evidence="4">
    <location>
        <position position="54"/>
    </location>
</feature>
<dbReference type="InterPro" id="IPR020095">
    <property type="entry name" value="PsdUridine_synth_TruA_C"/>
</dbReference>
<feature type="domain" description="Pseudouridine synthase I TruA alpha/beta" evidence="7">
    <location>
        <begin position="156"/>
        <end position="273"/>
    </location>
</feature>
<keyword evidence="3 4" id="KW-0413">Isomerase</keyword>
<feature type="binding site" evidence="4">
    <location>
        <position position="123"/>
    </location>
    <ligand>
        <name>substrate</name>
    </ligand>
</feature>
<evidence type="ECO:0000256" key="3">
    <source>
        <dbReference type="ARBA" id="ARBA00023235"/>
    </source>
</evidence>
<comment type="similarity">
    <text evidence="1 4 5">Belongs to the tRNA pseudouridine synthase TruA family.</text>
</comment>
<keyword evidence="2 4" id="KW-0819">tRNA processing</keyword>
<feature type="region of interest" description="Disordered" evidence="6">
    <location>
        <begin position="280"/>
        <end position="302"/>
    </location>
</feature>
<evidence type="ECO:0000256" key="6">
    <source>
        <dbReference type="SAM" id="MobiDB-lite"/>
    </source>
</evidence>
<evidence type="ECO:0000259" key="7">
    <source>
        <dbReference type="Pfam" id="PF01416"/>
    </source>
</evidence>
<dbReference type="RefSeq" id="WP_249736869.1">
    <property type="nucleotide sequence ID" value="NZ_JAKNCJ010000002.1"/>
</dbReference>
<gene>
    <name evidence="4 8" type="primary">truA</name>
    <name evidence="8" type="ORF">Bequi_05020</name>
</gene>
<dbReference type="PANTHER" id="PTHR11142">
    <property type="entry name" value="PSEUDOURIDYLATE SYNTHASE"/>
    <property type="match status" value="1"/>
</dbReference>
<dbReference type="Gene3D" id="3.30.70.660">
    <property type="entry name" value="Pseudouridine synthase I, catalytic domain, C-terminal subdomain"/>
    <property type="match status" value="1"/>
</dbReference>
<evidence type="ECO:0000256" key="2">
    <source>
        <dbReference type="ARBA" id="ARBA00022694"/>
    </source>
</evidence>
<dbReference type="Proteomes" id="UP001203761">
    <property type="component" value="Unassembled WGS sequence"/>
</dbReference>
<dbReference type="InterPro" id="IPR020097">
    <property type="entry name" value="PsdUridine_synth_TruA_a/b_dom"/>
</dbReference>
<comment type="catalytic activity">
    <reaction evidence="4 5">
        <text>uridine(38/39/40) in tRNA = pseudouridine(38/39/40) in tRNA</text>
        <dbReference type="Rhea" id="RHEA:22376"/>
        <dbReference type="Rhea" id="RHEA-COMP:10085"/>
        <dbReference type="Rhea" id="RHEA-COMP:10087"/>
        <dbReference type="ChEBI" id="CHEBI:65314"/>
        <dbReference type="ChEBI" id="CHEBI:65315"/>
        <dbReference type="EC" id="5.4.99.12"/>
    </reaction>
</comment>
<evidence type="ECO:0000256" key="5">
    <source>
        <dbReference type="RuleBase" id="RU003792"/>
    </source>
</evidence>
<evidence type="ECO:0000313" key="8">
    <source>
        <dbReference type="EMBL" id="MCL6422753.1"/>
    </source>
</evidence>
<evidence type="ECO:0000256" key="1">
    <source>
        <dbReference type="ARBA" id="ARBA00009375"/>
    </source>
</evidence>
<dbReference type="InterPro" id="IPR020103">
    <property type="entry name" value="PsdUridine_synth_cat_dom_sf"/>
</dbReference>
<accession>A0ABT0QZY8</accession>